<dbReference type="GO" id="GO:0046513">
    <property type="term" value="P:ceramide biosynthetic process"/>
    <property type="evidence" value="ECO:0007669"/>
    <property type="project" value="TreeGrafter"/>
</dbReference>
<feature type="binding site" evidence="8">
    <location>
        <position position="230"/>
    </location>
    <ligand>
        <name>Zn(2+)</name>
        <dbReference type="ChEBI" id="CHEBI:29105"/>
        <note>catalytic</note>
    </ligand>
</feature>
<dbReference type="PANTHER" id="PTHR46187">
    <property type="entry name" value="ALKALINE CERAMIDASE 3"/>
    <property type="match status" value="1"/>
</dbReference>
<organism evidence="11 12">
    <name type="scientific">Pestalotiopsis fici (strain W106-1 / CGMCC3.15140)</name>
    <dbReference type="NCBI Taxonomy" id="1229662"/>
    <lineage>
        <taxon>Eukaryota</taxon>
        <taxon>Fungi</taxon>
        <taxon>Dikarya</taxon>
        <taxon>Ascomycota</taxon>
        <taxon>Pezizomycotina</taxon>
        <taxon>Sordariomycetes</taxon>
        <taxon>Xylariomycetidae</taxon>
        <taxon>Amphisphaeriales</taxon>
        <taxon>Sporocadaceae</taxon>
        <taxon>Pestalotiopsis</taxon>
    </lineage>
</organism>
<evidence type="ECO:0008006" key="13">
    <source>
        <dbReference type="Google" id="ProtNLM"/>
    </source>
</evidence>
<reference evidence="12" key="1">
    <citation type="journal article" date="2015" name="BMC Genomics">
        <title>Genomic and transcriptomic analysis of the endophytic fungus Pestalotiopsis fici reveals its lifestyle and high potential for synthesis of natural products.</title>
        <authorList>
            <person name="Wang X."/>
            <person name="Zhang X."/>
            <person name="Liu L."/>
            <person name="Xiang M."/>
            <person name="Wang W."/>
            <person name="Sun X."/>
            <person name="Che Y."/>
            <person name="Guo L."/>
            <person name="Liu G."/>
            <person name="Guo L."/>
            <person name="Wang C."/>
            <person name="Yin W.B."/>
            <person name="Stadler M."/>
            <person name="Zhang X."/>
            <person name="Liu X."/>
        </authorList>
    </citation>
    <scope>NUCLEOTIDE SEQUENCE [LARGE SCALE GENOMIC DNA]</scope>
    <source>
        <strain evidence="12">W106-1 / CGMCC3.15140</strain>
    </source>
</reference>
<evidence type="ECO:0000313" key="12">
    <source>
        <dbReference type="Proteomes" id="UP000030651"/>
    </source>
</evidence>
<sequence length="300" mass="33176">MGHHNRHFAGDAHVGIWGPPTSAANFCEEDYAVTRFIAEFMNTLSNLAYVYFAFKYPGRSTQETSTISRLDSLSWGLLLVGLASGAFHATLRQGPQFADDLSMLFLTGIMMQYIYCQNQPAGLSRVIAAAVWFSVASASLVYVHSGDIIIHMSAFGASVALIGVRLLQLIYRRQRPEQETAELAARFWTGAAYLAAAFAVWNADLELCVPLLRAQRQRVGWPWALALELHGWWHVLTAAGAAQMIQLVRSLCNNDQNGRKCQPNKEGSRRQRASPPSSALHRGILPKESQADLERIGSSR</sequence>
<proteinExistence type="inferred from homology"/>
<feature type="binding site" evidence="8">
    <location>
        <position position="234"/>
    </location>
    <ligand>
        <name>Zn(2+)</name>
        <dbReference type="ChEBI" id="CHEBI:29105"/>
        <note>catalytic</note>
    </ligand>
</feature>
<gene>
    <name evidence="11" type="ORF">PFICI_12139</name>
</gene>
<dbReference type="HOGENOM" id="CLU_063293_1_0_1"/>
<keyword evidence="3 10" id="KW-0812">Transmembrane</keyword>
<evidence type="ECO:0000256" key="6">
    <source>
        <dbReference type="ARBA" id="ARBA00023136"/>
    </source>
</evidence>
<evidence type="ECO:0000256" key="5">
    <source>
        <dbReference type="ARBA" id="ARBA00022989"/>
    </source>
</evidence>
<comment type="subcellular location">
    <subcellularLocation>
        <location evidence="1">Membrane</location>
        <topology evidence="1">Multi-pass membrane protein</topology>
    </subcellularLocation>
</comment>
<evidence type="ECO:0000256" key="7">
    <source>
        <dbReference type="PIRSR" id="PIRSR608901-1"/>
    </source>
</evidence>
<dbReference type="eggNOG" id="KOG2329">
    <property type="taxonomic scope" value="Eukaryota"/>
</dbReference>
<dbReference type="KEGG" id="pfy:PFICI_12139"/>
<feature type="region of interest" description="Disordered" evidence="9">
    <location>
        <begin position="258"/>
        <end position="300"/>
    </location>
</feature>
<dbReference type="GeneID" id="19277152"/>
<dbReference type="GO" id="GO:0005789">
    <property type="term" value="C:endoplasmic reticulum membrane"/>
    <property type="evidence" value="ECO:0007669"/>
    <property type="project" value="TreeGrafter"/>
</dbReference>
<feature type="compositionally biased region" description="Basic and acidic residues" evidence="9">
    <location>
        <begin position="289"/>
        <end position="300"/>
    </location>
</feature>
<comment type="cofactor">
    <cofactor evidence="8">
        <name>Zn(2+)</name>
        <dbReference type="ChEBI" id="CHEBI:29105"/>
    </cofactor>
</comment>
<evidence type="ECO:0000256" key="8">
    <source>
        <dbReference type="PIRSR" id="PIRSR608901-2"/>
    </source>
</evidence>
<dbReference type="RefSeq" id="XP_007838911.1">
    <property type="nucleotide sequence ID" value="XM_007840720.1"/>
</dbReference>
<feature type="binding site" evidence="7">
    <location>
        <position position="39"/>
    </location>
    <ligand>
        <name>Ca(2+)</name>
        <dbReference type="ChEBI" id="CHEBI:29108"/>
    </ligand>
</feature>
<dbReference type="STRING" id="1229662.W3WUG7"/>
<keyword evidence="7" id="KW-0479">Metal-binding</keyword>
<protein>
    <recommendedName>
        <fullName evidence="13">Alkaline ceramidase 3</fullName>
    </recommendedName>
</protein>
<name>W3WUG7_PESFW</name>
<evidence type="ECO:0000256" key="10">
    <source>
        <dbReference type="SAM" id="Phobius"/>
    </source>
</evidence>
<evidence type="ECO:0000256" key="2">
    <source>
        <dbReference type="ARBA" id="ARBA00009780"/>
    </source>
</evidence>
<dbReference type="GO" id="GO:0016811">
    <property type="term" value="F:hydrolase activity, acting on carbon-nitrogen (but not peptide) bonds, in linear amides"/>
    <property type="evidence" value="ECO:0007669"/>
    <property type="project" value="InterPro"/>
</dbReference>
<dbReference type="EMBL" id="KI912117">
    <property type="protein sequence ID" value="ETS76752.1"/>
    <property type="molecule type" value="Genomic_DNA"/>
</dbReference>
<feature type="binding site" evidence="8">
    <location>
        <position position="88"/>
    </location>
    <ligand>
        <name>Zn(2+)</name>
        <dbReference type="ChEBI" id="CHEBI:29105"/>
        <note>catalytic</note>
    </ligand>
</feature>
<evidence type="ECO:0000256" key="9">
    <source>
        <dbReference type="SAM" id="MobiDB-lite"/>
    </source>
</evidence>
<feature type="transmembrane region" description="Helical" evidence="10">
    <location>
        <begin position="123"/>
        <end position="142"/>
    </location>
</feature>
<comment type="similarity">
    <text evidence="2">Belongs to the alkaline ceramidase family.</text>
</comment>
<dbReference type="InterPro" id="IPR008901">
    <property type="entry name" value="ACER"/>
</dbReference>
<keyword evidence="6 10" id="KW-0472">Membrane</keyword>
<evidence type="ECO:0000256" key="4">
    <source>
        <dbReference type="ARBA" id="ARBA00022801"/>
    </source>
</evidence>
<evidence type="ECO:0000256" key="3">
    <source>
        <dbReference type="ARBA" id="ARBA00022692"/>
    </source>
</evidence>
<dbReference type="GO" id="GO:0046514">
    <property type="term" value="P:ceramide catabolic process"/>
    <property type="evidence" value="ECO:0007669"/>
    <property type="project" value="TreeGrafter"/>
</dbReference>
<dbReference type="Pfam" id="PF05875">
    <property type="entry name" value="Ceramidase"/>
    <property type="match status" value="1"/>
</dbReference>
<keyword evidence="7" id="KW-0106">Calcium</keyword>
<dbReference type="GO" id="GO:0046872">
    <property type="term" value="F:metal ion binding"/>
    <property type="evidence" value="ECO:0007669"/>
    <property type="project" value="UniProtKB-KW"/>
</dbReference>
<keyword evidence="12" id="KW-1185">Reference proteome</keyword>
<feature type="transmembrane region" description="Helical" evidence="10">
    <location>
        <begin position="183"/>
        <end position="201"/>
    </location>
</feature>
<dbReference type="PANTHER" id="PTHR46187:SF1">
    <property type="entry name" value="ALKALINE PHYTOCERAMIDASE"/>
    <property type="match status" value="1"/>
</dbReference>
<dbReference type="OrthoDB" id="187171at2759"/>
<dbReference type="Proteomes" id="UP000030651">
    <property type="component" value="Unassembled WGS sequence"/>
</dbReference>
<accession>W3WUG7</accession>
<feature type="binding site" evidence="7">
    <location>
        <position position="28"/>
    </location>
    <ligand>
        <name>Ca(2+)</name>
        <dbReference type="ChEBI" id="CHEBI:29108"/>
    </ligand>
</feature>
<keyword evidence="8" id="KW-0862">Zinc</keyword>
<dbReference type="InParanoid" id="W3WUG7"/>
<feature type="transmembrane region" description="Helical" evidence="10">
    <location>
        <begin position="148"/>
        <end position="171"/>
    </location>
</feature>
<keyword evidence="4" id="KW-0378">Hydrolase</keyword>
<keyword evidence="5 10" id="KW-1133">Transmembrane helix</keyword>
<evidence type="ECO:0000313" key="11">
    <source>
        <dbReference type="EMBL" id="ETS76752.1"/>
    </source>
</evidence>
<dbReference type="OMA" id="WACEYLI"/>
<evidence type="ECO:0000256" key="1">
    <source>
        <dbReference type="ARBA" id="ARBA00004141"/>
    </source>
</evidence>
<dbReference type="AlphaFoldDB" id="W3WUG7"/>